<dbReference type="GO" id="GO:0006906">
    <property type="term" value="P:vesicle fusion"/>
    <property type="evidence" value="ECO:0007669"/>
    <property type="project" value="TreeGrafter"/>
</dbReference>
<keyword evidence="8 12" id="KW-0175">Coiled coil</keyword>
<dbReference type="InterPro" id="IPR000727">
    <property type="entry name" value="T_SNARE_dom"/>
</dbReference>
<evidence type="ECO:0000256" key="2">
    <source>
        <dbReference type="ARBA" id="ARBA00009063"/>
    </source>
</evidence>
<dbReference type="AlphaFoldDB" id="A0A6I9Y284"/>
<evidence type="ECO:0000313" key="15">
    <source>
        <dbReference type="Proteomes" id="UP000504617"/>
    </source>
</evidence>
<dbReference type="GO" id="GO:0031201">
    <property type="term" value="C:SNARE complex"/>
    <property type="evidence" value="ECO:0007669"/>
    <property type="project" value="TreeGrafter"/>
</dbReference>
<dbReference type="PANTHER" id="PTHR19957:SF124">
    <property type="entry name" value="SYNTAXIN-8"/>
    <property type="match status" value="1"/>
</dbReference>
<dbReference type="GO" id="GO:0005484">
    <property type="term" value="F:SNAP receptor activity"/>
    <property type="evidence" value="ECO:0007669"/>
    <property type="project" value="TreeGrafter"/>
</dbReference>
<accession>A0A6I9Y284</accession>
<evidence type="ECO:0000256" key="11">
    <source>
        <dbReference type="ARBA" id="ARBA00072662"/>
    </source>
</evidence>
<feature type="coiled-coil region" evidence="12">
    <location>
        <begin position="207"/>
        <end position="241"/>
    </location>
</feature>
<dbReference type="PROSITE" id="PS50192">
    <property type="entry name" value="T_SNARE"/>
    <property type="match status" value="1"/>
</dbReference>
<keyword evidence="7 13" id="KW-1133">Transmembrane helix</keyword>
<dbReference type="GeneID" id="106540351"/>
<dbReference type="Pfam" id="PF05739">
    <property type="entry name" value="SNARE"/>
    <property type="match status" value="1"/>
</dbReference>
<dbReference type="PANTHER" id="PTHR19957">
    <property type="entry name" value="SYNTAXIN"/>
    <property type="match status" value="1"/>
</dbReference>
<sequence length="267" mass="30739">MVINMPYETIHNENLMPVIKHGVHNIMVKSCCLITWMLLLYDSACHIAQEIAEKIQERNRYQRNGESATKVSVAVRPLLQNLEEKTNRLKDLLFHSVSTRQITHIEAERRQILVDELFTAHRKLQASFQNENAEPDVIRSSLMAGGVRREITNPWLVEEPEETRGLDFHDIRQQQQRIIEEQDSGLEALSSILSRQKQMGQEIGNELEEQNEIIDDLANLVENTDDNLRRQTKNVLRVEKKSTSCGMMVVIVLLLIAIVVVAVWPTK</sequence>
<evidence type="ECO:0000256" key="13">
    <source>
        <dbReference type="SAM" id="Phobius"/>
    </source>
</evidence>
<dbReference type="InterPro" id="IPR045242">
    <property type="entry name" value="Syntaxin"/>
</dbReference>
<dbReference type="GO" id="GO:0048278">
    <property type="term" value="P:vesicle docking"/>
    <property type="evidence" value="ECO:0007669"/>
    <property type="project" value="TreeGrafter"/>
</dbReference>
<evidence type="ECO:0000256" key="1">
    <source>
        <dbReference type="ARBA" id="ARBA00004211"/>
    </source>
</evidence>
<dbReference type="SUPFAM" id="SSF58038">
    <property type="entry name" value="SNARE fusion complex"/>
    <property type="match status" value="1"/>
</dbReference>
<feature type="domain" description="T-SNARE coiled-coil homology" evidence="14">
    <location>
        <begin position="176"/>
        <end position="238"/>
    </location>
</feature>
<proteinExistence type="inferred from homology"/>
<name>A0A6I9Y284_9SAUR</name>
<dbReference type="KEGG" id="tsr:106540351"/>
<comment type="subcellular location">
    <subcellularLocation>
        <location evidence="1">Membrane</location>
        <topology evidence="1">Single-pass type IV membrane protein</topology>
    </subcellularLocation>
</comment>
<keyword evidence="3" id="KW-0813">Transport</keyword>
<dbReference type="InterPro" id="IPR041875">
    <property type="entry name" value="Syntaxin-8_SNARE"/>
</dbReference>
<dbReference type="FunFam" id="1.20.5.110:FF:000036">
    <property type="entry name" value="Putative Syntaxin-8"/>
    <property type="match status" value="1"/>
</dbReference>
<protein>
    <recommendedName>
        <fullName evidence="11">Syntaxin-8</fullName>
    </recommendedName>
</protein>
<keyword evidence="4" id="KW-0597">Phosphoprotein</keyword>
<evidence type="ECO:0000256" key="6">
    <source>
        <dbReference type="ARBA" id="ARBA00022843"/>
    </source>
</evidence>
<keyword evidence="6" id="KW-0832">Ubl conjugation</keyword>
<evidence type="ECO:0000256" key="3">
    <source>
        <dbReference type="ARBA" id="ARBA00022448"/>
    </source>
</evidence>
<dbReference type="Proteomes" id="UP000504617">
    <property type="component" value="Unplaced"/>
</dbReference>
<dbReference type="GO" id="GO:0006886">
    <property type="term" value="P:intracellular protein transport"/>
    <property type="evidence" value="ECO:0007669"/>
    <property type="project" value="TreeGrafter"/>
</dbReference>
<dbReference type="Gene3D" id="1.20.5.110">
    <property type="match status" value="1"/>
</dbReference>
<dbReference type="SMART" id="SM00397">
    <property type="entry name" value="t_SNARE"/>
    <property type="match status" value="1"/>
</dbReference>
<dbReference type="CDD" id="cd15852">
    <property type="entry name" value="SNARE_Syntaxin8"/>
    <property type="match status" value="1"/>
</dbReference>
<reference evidence="16" key="1">
    <citation type="submission" date="2025-08" db="UniProtKB">
        <authorList>
            <consortium name="RefSeq"/>
        </authorList>
    </citation>
    <scope>IDENTIFICATION</scope>
    <source>
        <tissue evidence="16">Skeletal muscle</tissue>
    </source>
</reference>
<dbReference type="OrthoDB" id="428895at2759"/>
<evidence type="ECO:0000256" key="5">
    <source>
        <dbReference type="ARBA" id="ARBA00022692"/>
    </source>
</evidence>
<evidence type="ECO:0000256" key="7">
    <source>
        <dbReference type="ARBA" id="ARBA00022989"/>
    </source>
</evidence>
<comment type="similarity">
    <text evidence="2">Belongs to the syntaxin family.</text>
</comment>
<gene>
    <name evidence="16" type="primary">STX8</name>
</gene>
<dbReference type="RefSeq" id="XP_013910905.1">
    <property type="nucleotide sequence ID" value="XM_014055430.1"/>
</dbReference>
<evidence type="ECO:0000313" key="16">
    <source>
        <dbReference type="RefSeq" id="XP_013910905.1"/>
    </source>
</evidence>
<evidence type="ECO:0000256" key="8">
    <source>
        <dbReference type="ARBA" id="ARBA00023054"/>
    </source>
</evidence>
<keyword evidence="9 13" id="KW-0472">Membrane</keyword>
<dbReference type="GO" id="GO:0005770">
    <property type="term" value="C:late endosome"/>
    <property type="evidence" value="ECO:0007669"/>
    <property type="project" value="UniProtKB-ARBA"/>
</dbReference>
<evidence type="ECO:0000256" key="12">
    <source>
        <dbReference type="SAM" id="Coils"/>
    </source>
</evidence>
<dbReference type="CTD" id="9482"/>
<comment type="function">
    <text evidence="10">Vesicle trafficking protein that functions in the early secretory pathway, possibly by mediating retrograde transport from cis-Golgi membranes to the ER.</text>
</comment>
<keyword evidence="5 13" id="KW-0812">Transmembrane</keyword>
<feature type="transmembrane region" description="Helical" evidence="13">
    <location>
        <begin position="245"/>
        <end position="264"/>
    </location>
</feature>
<organism evidence="15 16">
    <name type="scientific">Thamnophis sirtalis</name>
    <dbReference type="NCBI Taxonomy" id="35019"/>
    <lineage>
        <taxon>Eukaryota</taxon>
        <taxon>Metazoa</taxon>
        <taxon>Chordata</taxon>
        <taxon>Craniata</taxon>
        <taxon>Vertebrata</taxon>
        <taxon>Euteleostomi</taxon>
        <taxon>Lepidosauria</taxon>
        <taxon>Squamata</taxon>
        <taxon>Bifurcata</taxon>
        <taxon>Unidentata</taxon>
        <taxon>Episquamata</taxon>
        <taxon>Toxicofera</taxon>
        <taxon>Serpentes</taxon>
        <taxon>Colubroidea</taxon>
        <taxon>Colubridae</taxon>
        <taxon>Natricinae</taxon>
        <taxon>Thamnophis</taxon>
    </lineage>
</organism>
<dbReference type="GO" id="GO:0000149">
    <property type="term" value="F:SNARE binding"/>
    <property type="evidence" value="ECO:0007669"/>
    <property type="project" value="TreeGrafter"/>
</dbReference>
<evidence type="ECO:0000256" key="10">
    <source>
        <dbReference type="ARBA" id="ARBA00055629"/>
    </source>
</evidence>
<evidence type="ECO:0000256" key="4">
    <source>
        <dbReference type="ARBA" id="ARBA00022553"/>
    </source>
</evidence>
<keyword evidence="15" id="KW-1185">Reference proteome</keyword>
<evidence type="ECO:0000259" key="14">
    <source>
        <dbReference type="PROSITE" id="PS50192"/>
    </source>
</evidence>
<evidence type="ECO:0000256" key="9">
    <source>
        <dbReference type="ARBA" id="ARBA00023136"/>
    </source>
</evidence>